<protein>
    <recommendedName>
        <fullName evidence="2">Lipocalin/cytosolic fatty-acid binding domain-containing protein</fullName>
    </recommendedName>
</protein>
<dbReference type="InterPro" id="IPR000463">
    <property type="entry name" value="Fatty_acid-bd"/>
</dbReference>
<dbReference type="Proteomes" id="UP000824219">
    <property type="component" value="Linkage Group LG25"/>
</dbReference>
<comment type="caution">
    <text evidence="3">The sequence shown here is derived from an EMBL/GenBank/DDBJ whole genome shotgun (WGS) entry which is preliminary data.</text>
</comment>
<proteinExistence type="inferred from homology"/>
<dbReference type="Pfam" id="PF00061">
    <property type="entry name" value="Lipocalin"/>
    <property type="match status" value="1"/>
</dbReference>
<reference evidence="3 4" key="1">
    <citation type="submission" date="2021-06" db="EMBL/GenBank/DDBJ databases">
        <title>Chromosome-level genome assembly of the red-tail catfish (Hemibagrus wyckioides).</title>
        <authorList>
            <person name="Shao F."/>
        </authorList>
    </citation>
    <scope>NUCLEOTIDE SEQUENCE [LARGE SCALE GENOMIC DNA]</scope>
    <source>
        <strain evidence="3">EC202008001</strain>
        <tissue evidence="3">Blood</tissue>
    </source>
</reference>
<dbReference type="GO" id="GO:0008289">
    <property type="term" value="F:lipid binding"/>
    <property type="evidence" value="ECO:0007669"/>
    <property type="project" value="InterPro"/>
</dbReference>
<feature type="domain" description="Lipocalin/cytosolic fatty-acid binding" evidence="2">
    <location>
        <begin position="6"/>
        <end position="105"/>
    </location>
</feature>
<evidence type="ECO:0000313" key="3">
    <source>
        <dbReference type="EMBL" id="KAG7316393.1"/>
    </source>
</evidence>
<comment type="similarity">
    <text evidence="1">Belongs to the calycin superfamily. Fatty-acid binding protein (FABP) family.</text>
</comment>
<dbReference type="FunFam" id="2.40.128.20:FF:000001">
    <property type="entry name" value="Fatty acid-binding protein, adipocyte"/>
    <property type="match status" value="1"/>
</dbReference>
<sequence length="131" mass="14990">MEKFIGVWKLVNAENFDEYMKAFGISDEWRNIGHVLKPKMIISQDDDTVVFDVESLVANQKISFKLGEEFQSKTMDGKDCKVTVSLDGDSLIEVSKWDDSESCNVYMIKDGQLIKSMSYEDIVAVRTFEKV</sequence>
<evidence type="ECO:0000259" key="2">
    <source>
        <dbReference type="Pfam" id="PF00061"/>
    </source>
</evidence>
<gene>
    <name evidence="3" type="ORF">KOW79_019934</name>
</gene>
<dbReference type="AlphaFoldDB" id="A0A9D3N7T4"/>
<accession>A0A9D3N7T4</accession>
<evidence type="ECO:0000313" key="4">
    <source>
        <dbReference type="Proteomes" id="UP000824219"/>
    </source>
</evidence>
<dbReference type="InterPro" id="IPR012674">
    <property type="entry name" value="Calycin"/>
</dbReference>
<dbReference type="InterPro" id="IPR000566">
    <property type="entry name" value="Lipocln_cytosolic_FA-bd_dom"/>
</dbReference>
<dbReference type="OrthoDB" id="354351at2759"/>
<dbReference type="EMBL" id="JAHKSW010000025">
    <property type="protein sequence ID" value="KAG7316393.1"/>
    <property type="molecule type" value="Genomic_DNA"/>
</dbReference>
<dbReference type="PRINTS" id="PR00178">
    <property type="entry name" value="FATTYACIDBP"/>
</dbReference>
<name>A0A9D3N7T4_9TELE</name>
<dbReference type="SUPFAM" id="SSF50814">
    <property type="entry name" value="Lipocalins"/>
    <property type="match status" value="1"/>
</dbReference>
<dbReference type="InterPro" id="IPR031259">
    <property type="entry name" value="ILBP"/>
</dbReference>
<dbReference type="Gene3D" id="2.40.128.20">
    <property type="match status" value="1"/>
</dbReference>
<evidence type="ECO:0000256" key="1">
    <source>
        <dbReference type="ARBA" id="ARBA00008390"/>
    </source>
</evidence>
<dbReference type="PANTHER" id="PTHR11955">
    <property type="entry name" value="FATTY ACID BINDING PROTEIN"/>
    <property type="match status" value="1"/>
</dbReference>
<organism evidence="3 4">
    <name type="scientific">Hemibagrus wyckioides</name>
    <dbReference type="NCBI Taxonomy" id="337641"/>
    <lineage>
        <taxon>Eukaryota</taxon>
        <taxon>Metazoa</taxon>
        <taxon>Chordata</taxon>
        <taxon>Craniata</taxon>
        <taxon>Vertebrata</taxon>
        <taxon>Euteleostomi</taxon>
        <taxon>Actinopterygii</taxon>
        <taxon>Neopterygii</taxon>
        <taxon>Teleostei</taxon>
        <taxon>Ostariophysi</taxon>
        <taxon>Siluriformes</taxon>
        <taxon>Bagridae</taxon>
        <taxon>Hemibagrus</taxon>
    </lineage>
</organism>
<keyword evidence="4" id="KW-1185">Reference proteome</keyword>